<organism evidence="1 2">
    <name type="scientific">Georgenia muralis</name>
    <dbReference type="NCBI Taxonomy" id="154117"/>
    <lineage>
        <taxon>Bacteria</taxon>
        <taxon>Bacillati</taxon>
        <taxon>Actinomycetota</taxon>
        <taxon>Actinomycetes</taxon>
        <taxon>Micrococcales</taxon>
        <taxon>Bogoriellaceae</taxon>
        <taxon>Georgenia</taxon>
    </lineage>
</organism>
<dbReference type="AlphaFoldDB" id="A0A3N4Z6V0"/>
<dbReference type="Proteomes" id="UP000280726">
    <property type="component" value="Unassembled WGS sequence"/>
</dbReference>
<gene>
    <name evidence="1" type="ORF">EDD32_3699</name>
</gene>
<accession>A0A3N4Z6V0</accession>
<keyword evidence="2" id="KW-1185">Reference proteome</keyword>
<dbReference type="EMBL" id="RKRA01000001">
    <property type="protein sequence ID" value="RPF29139.1"/>
    <property type="molecule type" value="Genomic_DNA"/>
</dbReference>
<comment type="caution">
    <text evidence="1">The sequence shown here is derived from an EMBL/GenBank/DDBJ whole genome shotgun (WGS) entry which is preliminary data.</text>
</comment>
<protein>
    <submittedName>
        <fullName evidence="1">Uncharacterized protein</fullName>
    </submittedName>
</protein>
<reference evidence="1 2" key="1">
    <citation type="submission" date="2018-11" db="EMBL/GenBank/DDBJ databases">
        <title>Sequencing the genomes of 1000 actinobacteria strains.</title>
        <authorList>
            <person name="Klenk H.-P."/>
        </authorList>
    </citation>
    <scope>NUCLEOTIDE SEQUENCE [LARGE SCALE GENOMIC DNA]</scope>
    <source>
        <strain evidence="1 2">DSM 14418</strain>
    </source>
</reference>
<name>A0A3N4Z6V0_9MICO</name>
<evidence type="ECO:0000313" key="2">
    <source>
        <dbReference type="Proteomes" id="UP000280726"/>
    </source>
</evidence>
<sequence length="73" mass="7592">MTVNELPVEPADTHAAWVAYLVHPLVLVAISPSARPLPWSPAAKFVLVAVAGARRCSRSVISSPGCPGCAESL</sequence>
<dbReference type="RefSeq" id="WP_123919876.1">
    <property type="nucleotide sequence ID" value="NZ_RKRA01000001.1"/>
</dbReference>
<evidence type="ECO:0000313" key="1">
    <source>
        <dbReference type="EMBL" id="RPF29139.1"/>
    </source>
</evidence>
<proteinExistence type="predicted"/>